<dbReference type="AlphaFoldDB" id="A0A2S4JZ11"/>
<keyword evidence="4" id="KW-0479">Metal-binding</keyword>
<dbReference type="InterPro" id="IPR039763">
    <property type="entry name" value="ARMT1"/>
</dbReference>
<evidence type="ECO:0000313" key="9">
    <source>
        <dbReference type="EMBL" id="POR04758.1"/>
    </source>
</evidence>
<keyword evidence="10" id="KW-1185">Reference proteome</keyword>
<name>A0A2S4JZ11_9SPIO</name>
<dbReference type="Pfam" id="PF01937">
    <property type="entry name" value="ARMT1-like_dom"/>
    <property type="match status" value="1"/>
</dbReference>
<dbReference type="RefSeq" id="WP_103679336.1">
    <property type="nucleotide sequence ID" value="NZ_LPWH01000006.1"/>
</dbReference>
<protein>
    <recommendedName>
        <fullName evidence="8">Damage-control phosphatase ARMT1-like metal-binding domain-containing protein</fullName>
    </recommendedName>
</protein>
<comment type="catalytic activity">
    <reaction evidence="7">
        <text>beta-D-fructose 6-phosphate = dihydroxyacetone + D-glyceraldehyde 3-phosphate</text>
        <dbReference type="Rhea" id="RHEA:28002"/>
        <dbReference type="ChEBI" id="CHEBI:16016"/>
        <dbReference type="ChEBI" id="CHEBI:57634"/>
        <dbReference type="ChEBI" id="CHEBI:59776"/>
    </reaction>
</comment>
<keyword evidence="5" id="KW-0378">Hydrolase</keyword>
<feature type="domain" description="Damage-control phosphatase ARMT1-like metal-binding" evidence="8">
    <location>
        <begin position="23"/>
        <end position="376"/>
    </location>
</feature>
<gene>
    <name evidence="9" type="ORF">AU468_02345</name>
</gene>
<dbReference type="PANTHER" id="PTHR12260">
    <property type="entry name" value="DAMAGE-CONTROL PHOSPHATASE ARMT1"/>
    <property type="match status" value="1"/>
</dbReference>
<evidence type="ECO:0000259" key="8">
    <source>
        <dbReference type="Pfam" id="PF01937"/>
    </source>
</evidence>
<keyword evidence="6" id="KW-0464">Manganese</keyword>
<dbReference type="GO" id="GO:0046872">
    <property type="term" value="F:metal ion binding"/>
    <property type="evidence" value="ECO:0007669"/>
    <property type="project" value="UniProtKB-KW"/>
</dbReference>
<comment type="cofactor">
    <cofactor evidence="2">
        <name>Mn(2+)</name>
        <dbReference type="ChEBI" id="CHEBI:29035"/>
    </cofactor>
</comment>
<comment type="caution">
    <text evidence="9">The sequence shown here is derived from an EMBL/GenBank/DDBJ whole genome shotgun (WGS) entry which is preliminary data.</text>
</comment>
<reference evidence="10" key="1">
    <citation type="submission" date="2015-12" db="EMBL/GenBank/DDBJ databases">
        <authorList>
            <person name="Lodha T.D."/>
            <person name="Chintalapati S."/>
            <person name="Chintalapati V.R."/>
            <person name="Sravanthi T."/>
        </authorList>
    </citation>
    <scope>NUCLEOTIDE SEQUENCE [LARGE SCALE GENOMIC DNA]</scope>
    <source>
        <strain evidence="10">JC133</strain>
    </source>
</reference>
<comment type="similarity">
    <text evidence="3">Belongs to the damage-control phosphatase family. Sugar phosphate phosphatase III subfamily.</text>
</comment>
<evidence type="ECO:0000256" key="4">
    <source>
        <dbReference type="ARBA" id="ARBA00022723"/>
    </source>
</evidence>
<dbReference type="Gene3D" id="1.20.930.60">
    <property type="match status" value="1"/>
</dbReference>
<evidence type="ECO:0000313" key="10">
    <source>
        <dbReference type="Proteomes" id="UP000237350"/>
    </source>
</evidence>
<dbReference type="GO" id="GO:0006974">
    <property type="term" value="P:DNA damage response"/>
    <property type="evidence" value="ECO:0007669"/>
    <property type="project" value="TreeGrafter"/>
</dbReference>
<evidence type="ECO:0000256" key="2">
    <source>
        <dbReference type="ARBA" id="ARBA00001936"/>
    </source>
</evidence>
<dbReference type="Gene3D" id="3.40.50.10880">
    <property type="entry name" value="Uncharacterised protein PF01937, DUF89, domain 3"/>
    <property type="match status" value="1"/>
</dbReference>
<proteinExistence type="inferred from homology"/>
<comment type="catalytic activity">
    <reaction evidence="1">
        <text>beta-D-fructose 1-phosphate + H2O = D-fructose + phosphate</text>
        <dbReference type="Rhea" id="RHEA:35603"/>
        <dbReference type="ChEBI" id="CHEBI:15377"/>
        <dbReference type="ChEBI" id="CHEBI:37721"/>
        <dbReference type="ChEBI" id="CHEBI:43474"/>
        <dbReference type="ChEBI" id="CHEBI:138881"/>
    </reaction>
</comment>
<evidence type="ECO:0000256" key="7">
    <source>
        <dbReference type="ARBA" id="ARBA00048809"/>
    </source>
</evidence>
<accession>A0A2S4JZ11</accession>
<evidence type="ECO:0000256" key="5">
    <source>
        <dbReference type="ARBA" id="ARBA00022801"/>
    </source>
</evidence>
<dbReference type="PANTHER" id="PTHR12260:SF6">
    <property type="entry name" value="DAMAGE-CONTROL PHOSPHATASE ARMT1"/>
    <property type="match status" value="1"/>
</dbReference>
<dbReference type="GO" id="GO:0016791">
    <property type="term" value="F:phosphatase activity"/>
    <property type="evidence" value="ECO:0007669"/>
    <property type="project" value="TreeGrafter"/>
</dbReference>
<dbReference type="InterPro" id="IPR036075">
    <property type="entry name" value="ARMT-1-like_metal-bd_sf"/>
</dbReference>
<dbReference type="InterPro" id="IPR002791">
    <property type="entry name" value="ARMT1-like_metal-bd"/>
</dbReference>
<evidence type="ECO:0000256" key="3">
    <source>
        <dbReference type="ARBA" id="ARBA00009519"/>
    </source>
</evidence>
<sequence>MNHLLSQQPIKTDSSNWFASNTMTERFPNIVDAVVRANPAFPSRIKRRLQELSRGMQENSRIPPLTDPAFDKDQWDLLWRPFRGQRWQETQWFFAETWAYRLLLEACDYFSTLKDPFAPLKEEELQRGDAFWPILAAAEARTTGGAPGTTGDELLQALYLSLWGNRADLSFSGGAALDAAGAGQGHLVLREEQRALEHLLSLKGTPGEQATPGREVHLVMDNTGSELAGDMVLCLALQRLLGVSLVLHLKLYPTYVSDTTVADLARFLEVAALHPRQEVRTCAAAFASALEEGTLRLAPDDFWCQPRFLDDAPPRIGEALEGAGLVIFKGDLNYRRVFHDTLWSPETPLEEAAGRKPGTPWLFLRTIKSDCLAGVSRERCQILQEEDPRWRTSGAWGLLQVF</sequence>
<dbReference type="SUPFAM" id="SSF111321">
    <property type="entry name" value="AF1104-like"/>
    <property type="match status" value="1"/>
</dbReference>
<dbReference type="OrthoDB" id="146189at2"/>
<dbReference type="EMBL" id="LPWH01000006">
    <property type="protein sequence ID" value="POR04758.1"/>
    <property type="molecule type" value="Genomic_DNA"/>
</dbReference>
<evidence type="ECO:0000256" key="1">
    <source>
        <dbReference type="ARBA" id="ARBA00001326"/>
    </source>
</evidence>
<dbReference type="Proteomes" id="UP000237350">
    <property type="component" value="Unassembled WGS sequence"/>
</dbReference>
<evidence type="ECO:0000256" key="6">
    <source>
        <dbReference type="ARBA" id="ARBA00023211"/>
    </source>
</evidence>
<organism evidence="9 10">
    <name type="scientific">Alkalispirochaeta sphaeroplastigenens</name>
    <dbReference type="NCBI Taxonomy" id="1187066"/>
    <lineage>
        <taxon>Bacteria</taxon>
        <taxon>Pseudomonadati</taxon>
        <taxon>Spirochaetota</taxon>
        <taxon>Spirochaetia</taxon>
        <taxon>Spirochaetales</taxon>
        <taxon>Spirochaetaceae</taxon>
        <taxon>Alkalispirochaeta</taxon>
    </lineage>
</organism>